<dbReference type="Pfam" id="PF00583">
    <property type="entry name" value="Acetyltransf_1"/>
    <property type="match status" value="1"/>
</dbReference>
<evidence type="ECO:0000313" key="3">
    <source>
        <dbReference type="Proteomes" id="UP000731465"/>
    </source>
</evidence>
<comment type="caution">
    <text evidence="2">The sequence shown here is derived from an EMBL/GenBank/DDBJ whole genome shotgun (WGS) entry which is preliminary data.</text>
</comment>
<accession>A0ABS7DEX7</accession>
<feature type="domain" description="N-acetyltransferase" evidence="1">
    <location>
        <begin position="39"/>
        <end position="184"/>
    </location>
</feature>
<sequence length="186" mass="21860">MKIVHRLSEQAERVKLVTYNLKRAHSGLRKELEEKDGNFTFKTGSSRYLKQIENLHISLFREPLYPWLIWLYRFKAHELMSVIVDKDDNVIGYDLFFFQPSEKNKKVIHELYVGIRTEYQDRGLGVKLRQFSAKCYDEGYLDGISTLASVDNIKALRTAQKAGFAITKMSAKPVAHYLFKNLFRRY</sequence>
<gene>
    <name evidence="2" type="ORF">J5V48_02625</name>
</gene>
<name>A0ABS7DEX7_9GAMM</name>
<dbReference type="EMBL" id="JAGFNY010000005">
    <property type="protein sequence ID" value="MBW7569783.1"/>
    <property type="molecule type" value="Genomic_DNA"/>
</dbReference>
<protein>
    <submittedName>
        <fullName evidence="2">GNAT family N-acetyltransferase</fullName>
    </submittedName>
</protein>
<keyword evidence="3" id="KW-1185">Reference proteome</keyword>
<dbReference type="InterPro" id="IPR000182">
    <property type="entry name" value="GNAT_dom"/>
</dbReference>
<proteinExistence type="predicted"/>
<dbReference type="PROSITE" id="PS51186">
    <property type="entry name" value="GNAT"/>
    <property type="match status" value="1"/>
</dbReference>
<dbReference type="RefSeq" id="WP_219936818.1">
    <property type="nucleotide sequence ID" value="NZ_JAGFNY010000005.1"/>
</dbReference>
<evidence type="ECO:0000313" key="2">
    <source>
        <dbReference type="EMBL" id="MBW7569783.1"/>
    </source>
</evidence>
<dbReference type="SUPFAM" id="SSF55729">
    <property type="entry name" value="Acyl-CoA N-acyltransferases (Nat)"/>
    <property type="match status" value="1"/>
</dbReference>
<dbReference type="Gene3D" id="3.40.630.30">
    <property type="match status" value="1"/>
</dbReference>
<dbReference type="InterPro" id="IPR016181">
    <property type="entry name" value="Acyl_CoA_acyltransferase"/>
</dbReference>
<reference evidence="2 3" key="1">
    <citation type="submission" date="2021-03" db="EMBL/GenBank/DDBJ databases">
        <title>Succinivibrio sp. nov. isolated from feces of cow.</title>
        <authorList>
            <person name="Choi J.-Y."/>
        </authorList>
    </citation>
    <scope>NUCLEOTIDE SEQUENCE [LARGE SCALE GENOMIC DNA]</scope>
    <source>
        <strain evidence="2 3">AGMB01872</strain>
    </source>
</reference>
<organism evidence="2 3">
    <name type="scientific">Succinivibrio faecicola</name>
    <dbReference type="NCBI Taxonomy" id="2820300"/>
    <lineage>
        <taxon>Bacteria</taxon>
        <taxon>Pseudomonadati</taxon>
        <taxon>Pseudomonadota</taxon>
        <taxon>Gammaproteobacteria</taxon>
        <taxon>Aeromonadales</taxon>
        <taxon>Succinivibrionaceae</taxon>
        <taxon>Succinivibrio</taxon>
    </lineage>
</organism>
<evidence type="ECO:0000259" key="1">
    <source>
        <dbReference type="PROSITE" id="PS51186"/>
    </source>
</evidence>
<dbReference type="Proteomes" id="UP000731465">
    <property type="component" value="Unassembled WGS sequence"/>
</dbReference>